<dbReference type="RefSeq" id="WP_103804791.1">
    <property type="nucleotide sequence ID" value="NZ_PQVG01000002.1"/>
</dbReference>
<keyword evidence="3" id="KW-1185">Reference proteome</keyword>
<evidence type="ECO:0000256" key="1">
    <source>
        <dbReference type="SAM" id="SignalP"/>
    </source>
</evidence>
<dbReference type="InterPro" id="IPR026341">
    <property type="entry name" value="T9SS_type_B"/>
</dbReference>
<comment type="caution">
    <text evidence="2">The sequence shown here is derived from an EMBL/GenBank/DDBJ whole genome shotgun (WGS) entry which is preliminary data.</text>
</comment>
<keyword evidence="1" id="KW-0732">Signal</keyword>
<organism evidence="2 3">
    <name type="scientific">Flavobacterium alvei</name>
    <dbReference type="NCBI Taxonomy" id="2080416"/>
    <lineage>
        <taxon>Bacteria</taxon>
        <taxon>Pseudomonadati</taxon>
        <taxon>Bacteroidota</taxon>
        <taxon>Flavobacteriia</taxon>
        <taxon>Flavobacteriales</taxon>
        <taxon>Flavobacteriaceae</taxon>
        <taxon>Flavobacterium</taxon>
    </lineage>
</organism>
<gene>
    <name evidence="2" type="ORF">C3L50_03660</name>
</gene>
<dbReference type="InterPro" id="IPR049804">
    <property type="entry name" value="Choice_anch_L"/>
</dbReference>
<dbReference type="Proteomes" id="UP000237310">
    <property type="component" value="Unassembled WGS sequence"/>
</dbReference>
<protein>
    <submittedName>
        <fullName evidence="2">Adhesin</fullName>
    </submittedName>
</protein>
<dbReference type="Pfam" id="PF13585">
    <property type="entry name" value="CHU_C"/>
    <property type="match status" value="1"/>
</dbReference>
<reference evidence="2 3" key="1">
    <citation type="submission" date="2018-01" db="EMBL/GenBank/DDBJ databases">
        <authorList>
            <person name="Gaut B.S."/>
            <person name="Morton B.R."/>
            <person name="Clegg M.T."/>
            <person name="Duvall M.R."/>
        </authorList>
    </citation>
    <scope>NUCLEOTIDE SEQUENCE [LARGE SCALE GENOMIC DNA]</scope>
    <source>
        <strain evidence="2 3">HR-AY</strain>
    </source>
</reference>
<name>A0A2S5ADG3_9FLAO</name>
<feature type="signal peptide" evidence="1">
    <location>
        <begin position="1"/>
        <end position="22"/>
    </location>
</feature>
<accession>A0A2S5ADG3</accession>
<dbReference type="NCBIfam" id="NF038133">
    <property type="entry name" value="choice_anch_L"/>
    <property type="match status" value="1"/>
</dbReference>
<feature type="chain" id="PRO_5015555093" evidence="1">
    <location>
        <begin position="23"/>
        <end position="1422"/>
    </location>
</feature>
<evidence type="ECO:0000313" key="3">
    <source>
        <dbReference type="Proteomes" id="UP000237310"/>
    </source>
</evidence>
<dbReference type="NCBIfam" id="TIGR04131">
    <property type="entry name" value="Bac_Flav_CTERM"/>
    <property type="match status" value="1"/>
</dbReference>
<evidence type="ECO:0000313" key="2">
    <source>
        <dbReference type="EMBL" id="POY40604.1"/>
    </source>
</evidence>
<dbReference type="OrthoDB" id="9765926at2"/>
<proteinExistence type="predicted"/>
<dbReference type="PROSITE" id="PS51257">
    <property type="entry name" value="PROKAR_LIPOPROTEIN"/>
    <property type="match status" value="1"/>
</dbReference>
<sequence>MKKILFLSFSLFWIGCFSQAIKVDTNTFTVPQLVTDVLVNKACVPVNNITWRTGNTNGFGSSNGIGYFTNTNPNFPLTSGVILSTGNVANSSGPNSSQLNDGNAVWTGDTDLEAALLADGITMNSTNATVLEFDFVPFSSNFDFQFLFASEEYGNFQCQFSDAFAFLLTNKSTGVTTNLAVVPITNEPISVVTIRNSLYNSSCTSENPAYFGAFNGGSNAASSAINFNGQTVAMNATSNSLIPNTPYHIKLVIADRQDNQSDSAIFLGANSFNVGQDVLGPDLTITSNTAICDNGSQVLSSGLNPAIYSFAWTYNGNPIGGNTPDLTVTQPGVYGLTYTIIATSCPVTTDYINVEFYNPITTPNPVDLYKCNSGLASFTFDLSYNTPIVTIPGTQISYHSSLSDANSNSNPLPNNYAVAAGNFPATIWIRIENTTTKCFTTKSFQLLLTNAPIANKPSDLSLCETAPGTNTANFDIDTQTSTILGGQAAAVYSVSFYSNPADANAGTNPINPTILYTSGNTTLYARVQLLTDSSCYSVTNFNLTVVPRPILDQKANQNVCTSYTLPPLINPGNYYSGSNQGLPILNAGDVISTDQTIYIYSTTAGTPSCPIESSFNVKIVTPTEIKPTDVIACDQYIVPASGFGLRYFSRPGGPTGGGTEIMGGSIITTPGTTTIYTYFSSTDLVNPCILESQFNITINITPTIVPIANVFDCVSYNLPPLAVGNYYTFDALTGIYTPAVSPITTTTTLYVFATNNGCRTPDTIFTVYINTLGIADEVHCVSYNLPPAPIGEYRDAPNGGGNIILPGIISQTTRVYSYVPGAGTPNCTDDDFFTITINAPFLSTPTDVTSCESFLLPIQVDGGEYYTLPGGPTTAGNVNLIPNADTITTTTTVYIYKPSTTVIGCYNEKPWLITINQKPIIDSRANVEQCDVYVLTPLSNGNYYDDPNGVNPLAAGTSINTNNRIYIYAAHPNDPSCFSENFFDISINGVEADPIPTQLSYCDSFTFPPLPTPNNFYYDAPGGPLGGGNIIPFGTVVTPATVLPTYYIYYETGNRLNCSDENPFSLTIVPKPVANPVNPLETCDTFGANDGIFEFDLTNLSIRNQVLNGQSPDTNFTLTFYTSLAAANDINAVPIANPATYQNDNPFTDSVWIRVANNIVTASCIDVVELKLIVNPLPNPQLDAEYFICEDYQTGTLLNPATLNTGILATNNLFEWTLDGNPYGGNTASITTSQIGNYTVKVTNIITNCVNTAATKVSKYAPYLEITYSDAFENPTFITVTVLGAGSGNYEYKLDDFPYQDSNQYNNIKPGDHIIAVRDKNGHCNPAPINAVIINYPKFFTPNGDGYNETWNIPHLLSTNPNAPIFIFDRYGKLLKEITPATAGWNGMYNGQPLPSTDYWFTVDYDEKGTSKVFKSHFTLKR</sequence>
<dbReference type="EMBL" id="PQVG01000002">
    <property type="protein sequence ID" value="POY40604.1"/>
    <property type="molecule type" value="Genomic_DNA"/>
</dbReference>